<dbReference type="InterPro" id="IPR003961">
    <property type="entry name" value="FN3_dom"/>
</dbReference>
<proteinExistence type="predicted"/>
<dbReference type="PROSITE" id="PS50025">
    <property type="entry name" value="LAM_G_DOMAIN"/>
    <property type="match status" value="2"/>
</dbReference>
<gene>
    <name evidence="21" type="primary">105312708</name>
</gene>
<dbReference type="SUPFAM" id="SSF57196">
    <property type="entry name" value="EGF/Laminin"/>
    <property type="match status" value="6"/>
</dbReference>
<feature type="signal peptide" evidence="16">
    <location>
        <begin position="1"/>
        <end position="21"/>
    </location>
</feature>
<feature type="domain" description="Fibronectin type-III" evidence="19">
    <location>
        <begin position="2465"/>
        <end position="2558"/>
    </location>
</feature>
<feature type="domain" description="Fibronectin type-III" evidence="19">
    <location>
        <begin position="3158"/>
        <end position="3246"/>
    </location>
</feature>
<feature type="domain" description="Fibronectin type-III" evidence="19">
    <location>
        <begin position="1019"/>
        <end position="1105"/>
    </location>
</feature>
<evidence type="ECO:0000259" key="20">
    <source>
        <dbReference type="PROSITE" id="PS51117"/>
    </source>
</evidence>
<keyword evidence="6" id="KW-0677">Repeat</keyword>
<evidence type="ECO:0000256" key="4">
    <source>
        <dbReference type="ARBA" id="ARBA00022530"/>
    </source>
</evidence>
<dbReference type="PANTHER" id="PTHR46957:SF7">
    <property type="entry name" value="USHERIN"/>
    <property type="match status" value="1"/>
</dbReference>
<dbReference type="eggNOG" id="KOG3510">
    <property type="taxonomic scope" value="Eukaryota"/>
</dbReference>
<feature type="domain" description="Fibronectin type-III" evidence="19">
    <location>
        <begin position="3513"/>
        <end position="3609"/>
    </location>
</feature>
<dbReference type="PRINTS" id="PR00011">
    <property type="entry name" value="EGFLAMININ"/>
</dbReference>
<feature type="domain" description="Fibronectin type-III" evidence="19">
    <location>
        <begin position="3797"/>
        <end position="3900"/>
    </location>
</feature>
<feature type="disulfide bond" evidence="13">
    <location>
        <begin position="870"/>
        <end position="882"/>
    </location>
</feature>
<feature type="domain" description="Laminin N-terminal" evidence="20">
    <location>
        <begin position="260"/>
        <end position="493"/>
    </location>
</feature>
<dbReference type="PANTHER" id="PTHR46957">
    <property type="entry name" value="CYTOKINE RECEPTOR"/>
    <property type="match status" value="1"/>
</dbReference>
<feature type="domain" description="Fibronectin type-III" evidence="19">
    <location>
        <begin position="3610"/>
        <end position="3704"/>
    </location>
</feature>
<dbReference type="SUPFAM" id="SSF49265">
    <property type="entry name" value="Fibronectin type III"/>
    <property type="match status" value="19"/>
</dbReference>
<dbReference type="InterPro" id="IPR001791">
    <property type="entry name" value="Laminin_G"/>
</dbReference>
<feature type="domain" description="Fibronectin type-III" evidence="19">
    <location>
        <begin position="3990"/>
        <end position="4079"/>
    </location>
</feature>
<feature type="domain" description="Fibronectin type-III" evidence="19">
    <location>
        <begin position="1301"/>
        <end position="1398"/>
    </location>
</feature>
<dbReference type="PROSITE" id="PS50027">
    <property type="entry name" value="EGF_LAM_2"/>
    <property type="match status" value="7"/>
</dbReference>
<evidence type="ECO:0000256" key="16">
    <source>
        <dbReference type="SAM" id="SignalP"/>
    </source>
</evidence>
<evidence type="ECO:0000256" key="7">
    <source>
        <dbReference type="ARBA" id="ARBA00022869"/>
    </source>
</evidence>
<feature type="disulfide bond" evidence="13">
    <location>
        <begin position="642"/>
        <end position="651"/>
    </location>
</feature>
<organism evidence="21">
    <name type="scientific">Amphimedon queenslandica</name>
    <name type="common">Sponge</name>
    <dbReference type="NCBI Taxonomy" id="400682"/>
    <lineage>
        <taxon>Eukaryota</taxon>
        <taxon>Metazoa</taxon>
        <taxon>Porifera</taxon>
        <taxon>Demospongiae</taxon>
        <taxon>Heteroscleromorpha</taxon>
        <taxon>Haplosclerida</taxon>
        <taxon>Niphatidae</taxon>
        <taxon>Amphimedon</taxon>
    </lineage>
</organism>
<feature type="domain" description="Fibronectin type-III" evidence="19">
    <location>
        <begin position="1995"/>
        <end position="2082"/>
    </location>
</feature>
<evidence type="ECO:0000256" key="13">
    <source>
        <dbReference type="PROSITE-ProRule" id="PRU00460"/>
    </source>
</evidence>
<dbReference type="InterPro" id="IPR013783">
    <property type="entry name" value="Ig-like_fold"/>
</dbReference>
<keyword evidence="11 13" id="KW-0424">Laminin EGF-like domain</keyword>
<feature type="disulfide bond" evidence="13">
    <location>
        <begin position="840"/>
        <end position="849"/>
    </location>
</feature>
<feature type="domain" description="Laminin EGF-like" evidence="18">
    <location>
        <begin position="870"/>
        <end position="919"/>
    </location>
</feature>
<dbReference type="Gene3D" id="2.60.120.200">
    <property type="match status" value="3"/>
</dbReference>
<dbReference type="STRING" id="400682.A0A1X7UXM0"/>
<feature type="domain" description="Laminin EGF-like" evidence="18">
    <location>
        <begin position="668"/>
        <end position="720"/>
    </location>
</feature>
<evidence type="ECO:0000256" key="5">
    <source>
        <dbReference type="ARBA" id="ARBA00022729"/>
    </source>
</evidence>
<evidence type="ECO:0008006" key="23">
    <source>
        <dbReference type="Google" id="ProtNLM"/>
    </source>
</evidence>
<dbReference type="Gene3D" id="2.60.120.260">
    <property type="entry name" value="Galactose-binding domain-like"/>
    <property type="match status" value="1"/>
</dbReference>
<feature type="region of interest" description="Disordered" evidence="14">
    <location>
        <begin position="4662"/>
        <end position="4682"/>
    </location>
</feature>
<sequence>MALGYGLGSLLLVALFHSVSSQSIAEFPQAVSISLNKPITASSTCGVTTEQEYCQYAISLEDSIEPNCMSSVCNDTCTFSSTSPVPQDLPMLGTYGSGVTDVSGRSGSDSAIKFANSFISIPSSNISQFGGNGFTFASWIKQDSGNTGSLISKSISDGTDRTYAISITESSLTFNYHPNTLISGYSTLTVTDSVDLSSDYWHHIAVTVYQNDFAFYINGSIVNATGLVSSITDSTNTVYLGQIAPGMQAFNGLMQDVYFYSQALTEREVQELVTDNFPYLHLSTDCRCPSSHPVINSLSLDRCIQHTGVTTGRGSVVRINANSHPAGYANDNIYVTSWISAIDEREVNMTMSLVQGSASAYELIFVFITYGAPAPKAAILQKSIDGGQSFVPMQYMADDCPSYFGIANDQPLTYPDDVNCITSYSSRTPINDAAVRLRFLNPQVRPGNINNDPELQDFVTADHLQISLLDFFTDNTTASHRYYDIVEITVAARCACYGHASRCSNDLQSICECVHNTQGDRCNECLPLYNNKPWRRGISTQANPCIICNCNNHANSCVYNATLDPFPDSFDSGGGGVCTNCQDNTEGRYCESCSDGYYRPAGVSPSNSSPCTPCNCHSTGSTGPVCIKAEGIPGEVVGQCPCRDNVRGRACDECADGFFNLTAGCQSCHCNTDGTIGGSISCNENTGKCSCKLNVEGLRCDQCVNGTQGLSSTDPNGCSPCTCNATGSIQGSTCNPETGRCSCKPGVTGPACDTCLDEFHSFSSSGCQSCTCFVSGAVNNSCSSTGICTCLPGFTGDLCDSCSTGYYNSSGSCLPCDCNPPGTISEELNQCNETNGQCSCKENVQGRACDTCISGYTNLQGSNSLGCSPCDCVLGNTQSLECDPVSSQCPCLSYATGLSCDICQDGFFPNSSSSGTCMPCGCSEQGSLNSTCNDDGQCYCNGFTSGRTCSSCGVGQYGFPNCQNCQCNSTGSLDSVCNVTNGECHCKSFVTGMNCDTCRSGYQLLQAGNPFGCSKAPEGQNPPTLQSRTSISIDIAWSPPEQPNGVINQYKLYRNNTLIATLSESTRHYNDTGLTPHTTYSYQVEASNVIDSIRSIGFTIQTLQAAPQEVNPPSFVVLNATAVQAQWQAPNISNGVIIEYRLILTAVDGETLESPMNQFTGLDFSAVIDGLGSYSLNSFVLEACTSANCGTSDPVSVRTGEAPPDFQPPPNINAINSTSLNVSWNAPSQPNGIIIRYEVRQRVSPFSDDGVLIRTIAPPLMTSVVVSGLDPFISYQYSILSYTSAGGTQSDWNEGTTSEEEPEDIVDPVAFVLSSTEIEISWKSPATPNGNITQYQLFIRFSNGSTSSLHNDTQPGSYNVSGLSPFTQYQFYILVCNSAGCTSSNLIASTTLDSVPQGLSPLVIEVGEFISITLSPPAVPNGAIIAYNITRRRPSLLPSPLDRDLGISFHGTGYSEFSPNFDGLSGASTIITMMFKTSQPNGLLAYSIDAAKSDILAIELRGGVPWFVFDMGTGPAAIRINENITFNDGQWHKLVARRTGRSGAITLDDTYTSSGDSIGSHTFLGQPQVFYIGGVPSNAALTSINGQLNPNATLDGSSFIGCLHGVKVATTNSENILDFTEQIGGTGVSSSGCPINIEEGPVSFTGSGFLATTGLASPGSSSFTLSLSFRTRSTSGLLLFAYGVDSHIVIELKSSDVVLRLKGTGMSEIMASTDGISLPQELCNGRWHTIQLSKESDGVIMNIDGVLVSKAFPSLSLDLSSHLYVGGVSIPSAAYSVYTSRVTSDPLYLFSGCLRNVIFNDNSINLNDFESQKDTSFLGCEYSTGSVMPSCEQDTVVFTRSAESTEFNDSTINAFTEYIYQVSVGNSAGNSFSGWVAVVSEGSAPQGVPSPAVKEAERSSSTLSVAWERPSTPNGLLIRYDITASPIPQSINRKKRNSPSMVTVNIIAPNQTLEAVITGLSPATNYSLALTAFTDFGSYTGPVAYGHTLEDVPDGVLPPVVTVYSSTSFQFSVSPPTQPNGIIILYRIYVGNDLVLSFPPSQETIIASNLSPFTNYTLQLEACTAVGCANSSDIGTAMTLSSAPAGLTAPSLTALSPTSIEATWEPPLYPNGIILYYTLVLTSDNSVLFNGTDTRATLTGLSPNTVYSYKVTAHNIAGSVSSNVSSVLTLEDVPDQIRPPIVTVLSARSLNVSWQEPLQPNGNIINYTLLLDRDPVFSGLQFQYTLNDLQPYTQYEVSIQACTAKGCSESSRVYQTTPEAPPEGFNPPTITSVTSNSFTVLISEVSSPNGLVYYGLNVTGEFRLDSVEHQSSYETRLVFNSTMIGESVVVSDLLPFTEYDLVVVIVNVAGDLIGDAVNVTTESAVPENQGPPSLSLISPTTIRVSWSPPLYPNGLLTNYTLILTPLSGGSTLSNTYPSSDSLTADISDLLPFTNYSVSIQSNNTIGGSNLSDISIILTGEIAPAEFDHPTVLSKTPYSLYISWDPPTSPNGRILNYTIELSGSETVDTLFVNSETQLVYNITQLSPYTVYNFSVTACNSAGCIDSPFFEDITGEAAPLDVPPPTLVATTTGFVIIRWSEPGQPNGVINEYTIYKALLNSSFSSLATVEFNETFYYEDSDVMPYTRYQYYIEATNNAGSTASQPRTVTTAEAVPENVPAPDLEPLSSSSILLTIYPPGTPNGVINEYRVTRQWGLSLQHTFTISVNDVSVINYTDTSLTPYTNYSYTVMACNGIDCATGPSAAALTLEAPPTEVLPPSTSLVGDEYSISVTWMEPAQPNGVLIEYRIIRSELGFEAMVAGQSNCCNDYVTNGALGNNCTVVSQVSPPSTSLTDLELSPYSYYQYCVIAATNGGSTPSNYSSPLRTAAAMQPLTGPTPTAIPLNATSIHVSWSPLSVDLLLGQLEGYSLTYYSDGGEALTVDDIEDESYTITGLAASTLYYISVNASNGQGTTSGPTISVTTLDGRPAGVIPPIVISLNATSLIIYFNEPQTPNGNIILYSVILNSVAIHNQSYPGSVTVTGLKPYTVYTAQLEVCTSFGCNESSLSSNRTLEAAPVGFASPVVTVLDPYSAFISWSHPLQENGIVTEYQVYRRISVPCSNGNTGTCYNSTLLVTEDRQSINYTATGLTPATQYGFSITAVNGGGSTTSGFTTVTTDEAPPSFVLAPTVSPVSSSELLVTWVAPPESNGVITSYSLFIDGVLEFGPSLSLSYAASSLDPYSLYSFTVQACTSPGCTNSSVSTGRTLEAPPTGFDDPVILETASDSFLLSWLPPSDLNAASVHYEVYYSDDSLIVNTTLTSYNVTGLLPFTNYSLYVSACNIAGCTISEVVSTLTDESLPVGVSIMMINALSFDQIEMSWSPPTHANGIILNYVLRRDGDLVFSGLALSYTDTNLVGGVSYSYTLEAVNSAGGTTSQPITITTPTSSPTGIKSPNTRVISSSAIYVEWAEPEKANGIISSYLVYVNGNPVFNGSSFNHTVTGLSPFTTYSIRVEVCTVQGDCGSSPSVSNTTLQSVPSGLVAPTVQSLSDSSIMVSWSAPSSPNGIIRFYRIRRRLAENPLAVLIAYAGGPNVFTVTNQGLSPFTRYEYQLVVVNDAGSSLSSWAEVTTLEALPANVTAPTFSAVFPYNVTVNWEAPLYPNGIITQYQVFYRQLIGSFMLADTLTGDTTETVVTGLQPYTPYDFKIRAMNSAGSQNSTIEVVITSEAAPENLQLISLVTRTSESLTLTWLPPLNPNGVIRQYALFLNGSEEYRGVVSYYTITRLKSFTGYSIQLEACTSAGCTRGPTQGFTTAESAPVGQPAPSFTSLTSRSVRLSWGQPLQTNGIIRSYEVFRMQVNELQQVNGTGNALLVYNTNNVASRVYTDSSLSPYTGYQYAIRANNSAGSSISSFVYIQSLEDIPEGVTGPSVIVLGTSDIRVSWDRPDYPNGVISVYNVYRASPSLVATEAYSGLNRFFTDTGLSPYTMYNYTVEACTVIGCANSSSAFNVTDEAIPEGFTVLVLSAISNSVISVSWEAPAYPNGIITTYIASITSPINITIPTTSTTQRFTNLQPFTNYTVSVQACTVIGCTSVGPRTVQTLESIPFLIASPVPSPLSPTSVSIVWSPPAVPNGVIIRYILRRNESVVFDGNSLSFTDSPLLPNQVYSYDIQAFTSIGGGDRSSLSFITMPSDTPTGIAPPTVSAVSSTAILASWTSPSTPNGVIQRYILYLMEGDTEVVAYNSTGMSHLVTGLSVYTLYRFRIEACTTTCGSSAYSNETTREAAPIGQNGPTLLAFDNETVLVTWDPPTSPNGVITLYSIQRRQVLGVNFYGTVISIATHLSPTTQQFLDEDEILEPALTFQYRVSVANSIGSITSDYVDVTLPDAPPEGVSAPVLVNKTFSMISVSINPPSKPNGLITQYILHSTSFSSMTVLPSSQSETVYFVVSDLSPYTSYSMYIDSCTSAGCTSSASISVRTEEDVPTGLAPPVPTVTGSTSIRLDWSSPVNPNGEITSYSLWFKLPCPQPQVYPVATTCSETDYQFLVSTSQLSYEFTGPPHPLPLSTYQFILQAENSVGRVNSTASDTATTLDDLPEAISTVSFTIYSHNQSVALNWASTFRLNSVLTHFIVIRDGFFLLQGTQTYAVFGNQPVERMLQFSVKAVTARGEVTSPSLPLLIPGLNTASSTATTATTSTTPTVSGTDPPTDDTPVYERLPFIIGMVILALIICFVGFLVLLCFIRPKNRGVTEKYDILSGESRQTSPVRDDGTVRASCGPIYGGSRLTPSPNYNDTLKSSPEHYQTQAGHSSTRMKSYSPSKVALLDQSFDEGDIPLQDTHIARLSKIDLSPESILGPPPPGPEQDVPPNDDIVPLPSTQDISRDTSVVSYSPSPPPPPLTPLPEDDAFMDTKI</sequence>
<dbReference type="Pfam" id="PF02210">
    <property type="entry name" value="Laminin_G_2"/>
    <property type="match status" value="2"/>
</dbReference>
<dbReference type="Pfam" id="PF00053">
    <property type="entry name" value="EGF_laminin"/>
    <property type="match status" value="10"/>
</dbReference>
<keyword evidence="5 16" id="KW-0732">Signal</keyword>
<dbReference type="PROSITE" id="PS50853">
    <property type="entry name" value="FN3"/>
    <property type="match status" value="31"/>
</dbReference>
<feature type="domain" description="Fibronectin type-III" evidence="19">
    <location>
        <begin position="3901"/>
        <end position="3989"/>
    </location>
</feature>
<feature type="domain" description="Fibronectin type-III" evidence="19">
    <location>
        <begin position="4457"/>
        <end position="4567"/>
    </location>
</feature>
<feature type="transmembrane region" description="Helical" evidence="15">
    <location>
        <begin position="4690"/>
        <end position="4715"/>
    </location>
</feature>
<feature type="domain" description="Fibronectin type-III" evidence="19">
    <location>
        <begin position="4263"/>
        <end position="4362"/>
    </location>
</feature>
<evidence type="ECO:0000259" key="19">
    <source>
        <dbReference type="PROSITE" id="PS50853"/>
    </source>
</evidence>
<feature type="region of interest" description="Disordered" evidence="14">
    <location>
        <begin position="4822"/>
        <end position="4885"/>
    </location>
</feature>
<evidence type="ECO:0000259" key="18">
    <source>
        <dbReference type="PROSITE" id="PS50027"/>
    </source>
</evidence>
<evidence type="ECO:0000256" key="15">
    <source>
        <dbReference type="SAM" id="Phobius"/>
    </source>
</evidence>
<evidence type="ECO:0000256" key="6">
    <source>
        <dbReference type="ARBA" id="ARBA00022737"/>
    </source>
</evidence>
<evidence type="ECO:0000256" key="9">
    <source>
        <dbReference type="ARBA" id="ARBA00023180"/>
    </source>
</evidence>
<keyword evidence="22" id="KW-1185">Reference proteome</keyword>
<dbReference type="InParanoid" id="A0A1X7UXM0"/>
<dbReference type="SUPFAM" id="SSF49899">
    <property type="entry name" value="Concanavalin A-like lectins/glucanases"/>
    <property type="match status" value="3"/>
</dbReference>
<feature type="disulfide bond" evidence="13">
    <location>
        <begin position="986"/>
        <end position="995"/>
    </location>
</feature>
<dbReference type="eggNOG" id="KOG1836">
    <property type="taxonomic scope" value="Eukaryota"/>
</dbReference>
<keyword evidence="15" id="KW-0812">Transmembrane</keyword>
<dbReference type="PROSITE" id="PS51117">
    <property type="entry name" value="LAMININ_NTER"/>
    <property type="match status" value="1"/>
</dbReference>
<dbReference type="SMART" id="SM00560">
    <property type="entry name" value="LamGL"/>
    <property type="match status" value="1"/>
</dbReference>
<evidence type="ECO:0000256" key="8">
    <source>
        <dbReference type="ARBA" id="ARBA00023157"/>
    </source>
</evidence>
<feature type="domain" description="Laminin G" evidence="17">
    <location>
        <begin position="1639"/>
        <end position="1820"/>
    </location>
</feature>
<dbReference type="FunFam" id="2.10.25.10:FF:000090">
    <property type="entry name" value="laminin subunit alpha"/>
    <property type="match status" value="4"/>
</dbReference>
<feature type="domain" description="Laminin EGF-like" evidence="18">
    <location>
        <begin position="614"/>
        <end position="667"/>
    </location>
</feature>
<dbReference type="OrthoDB" id="5984158at2759"/>
<feature type="disulfide bond" evidence="13">
    <location>
        <begin position="891"/>
        <end position="900"/>
    </location>
</feature>
<keyword evidence="4" id="KW-0272">Extracellular matrix</keyword>
<feature type="domain" description="Fibronectin type-III" evidence="19">
    <location>
        <begin position="3056"/>
        <end position="3157"/>
    </location>
</feature>
<feature type="disulfide bond" evidence="13">
    <location>
        <begin position="691"/>
        <end position="700"/>
    </location>
</feature>
<feature type="chain" id="PRO_5010864132" description="Usherin" evidence="16">
    <location>
        <begin position="22"/>
        <end position="4885"/>
    </location>
</feature>
<feature type="domain" description="Fibronectin type-III" evidence="19">
    <location>
        <begin position="3705"/>
        <end position="3795"/>
    </location>
</feature>
<feature type="domain" description="Fibronectin type-III" evidence="19">
    <location>
        <begin position="4083"/>
        <end position="4168"/>
    </location>
</feature>
<keyword evidence="15" id="KW-1133">Transmembrane helix</keyword>
<feature type="domain" description="Fibronectin type-III" evidence="19">
    <location>
        <begin position="2083"/>
        <end position="2172"/>
    </location>
</feature>
<reference evidence="22" key="1">
    <citation type="journal article" date="2010" name="Nature">
        <title>The Amphimedon queenslandica genome and the evolution of animal complexity.</title>
        <authorList>
            <person name="Srivastava M."/>
            <person name="Simakov O."/>
            <person name="Chapman J."/>
            <person name="Fahey B."/>
            <person name="Gauthier M.E."/>
            <person name="Mitros T."/>
            <person name="Richards G.S."/>
            <person name="Conaco C."/>
            <person name="Dacre M."/>
            <person name="Hellsten U."/>
            <person name="Larroux C."/>
            <person name="Putnam N.H."/>
            <person name="Stanke M."/>
            <person name="Adamska M."/>
            <person name="Darling A."/>
            <person name="Degnan S.M."/>
            <person name="Oakley T.H."/>
            <person name="Plachetzki D.C."/>
            <person name="Zhai Y."/>
            <person name="Adamski M."/>
            <person name="Calcino A."/>
            <person name="Cummins S.F."/>
            <person name="Goodstein D.M."/>
            <person name="Harris C."/>
            <person name="Jackson D.J."/>
            <person name="Leys S.P."/>
            <person name="Shu S."/>
            <person name="Woodcroft B.J."/>
            <person name="Vervoort M."/>
            <person name="Kosik K.S."/>
            <person name="Manning G."/>
            <person name="Degnan B.M."/>
            <person name="Rokhsar D.S."/>
        </authorList>
    </citation>
    <scope>NUCLEOTIDE SEQUENCE [LARGE SCALE GENOMIC DNA]</scope>
</reference>
<feature type="region of interest" description="Disordered" evidence="14">
    <location>
        <begin position="4732"/>
        <end position="4789"/>
    </location>
</feature>
<feature type="compositionally biased region" description="Acidic residues" evidence="14">
    <location>
        <begin position="4875"/>
        <end position="4885"/>
    </location>
</feature>
<feature type="disulfide bond" evidence="13">
    <location>
        <begin position="967"/>
        <end position="984"/>
    </location>
</feature>
<dbReference type="EnsemblMetazoa" id="Aqu2.1.32274_001">
    <property type="protein sequence ID" value="Aqu2.1.32274_001"/>
    <property type="gene ID" value="Aqu2.1.32274"/>
</dbReference>
<accession>A0A1X7UXM0</accession>
<feature type="domain" description="Fibronectin type-III" evidence="19">
    <location>
        <begin position="2752"/>
        <end position="2867"/>
    </location>
</feature>
<dbReference type="CDD" id="cd00063">
    <property type="entry name" value="FN3"/>
    <property type="match status" value="30"/>
</dbReference>
<feature type="disulfide bond" evidence="13">
    <location>
        <begin position="743"/>
        <end position="752"/>
    </location>
</feature>
<dbReference type="SMART" id="SM00180">
    <property type="entry name" value="EGF_Lam"/>
    <property type="match status" value="10"/>
</dbReference>
<feature type="domain" description="Laminin G" evidence="17">
    <location>
        <begin position="1444"/>
        <end position="1633"/>
    </location>
</feature>
<dbReference type="CDD" id="cd00110">
    <property type="entry name" value="LamG"/>
    <property type="match status" value="2"/>
</dbReference>
<feature type="disulfide bond" evidence="13">
    <location>
        <begin position="872"/>
        <end position="889"/>
    </location>
</feature>
<dbReference type="Pfam" id="PF00055">
    <property type="entry name" value="Laminin_N"/>
    <property type="match status" value="1"/>
</dbReference>
<feature type="domain" description="Fibronectin type-III" evidence="19">
    <location>
        <begin position="3336"/>
        <end position="3423"/>
    </location>
</feature>
<feature type="domain" description="Fibronectin type-III" evidence="19">
    <location>
        <begin position="2870"/>
        <end position="2966"/>
    </location>
</feature>
<evidence type="ECO:0000256" key="11">
    <source>
        <dbReference type="ARBA" id="ARBA00023292"/>
    </source>
</evidence>
<dbReference type="InterPro" id="IPR006558">
    <property type="entry name" value="LamG-like"/>
</dbReference>
<feature type="domain" description="Laminin EGF-like" evidence="18">
    <location>
        <begin position="770"/>
        <end position="815"/>
    </location>
</feature>
<keyword evidence="10" id="KW-0966">Cell projection</keyword>
<evidence type="ECO:0000256" key="2">
    <source>
        <dbReference type="ARBA" id="ARBA00004316"/>
    </source>
</evidence>
<dbReference type="Pfam" id="PF00041">
    <property type="entry name" value="fn3"/>
    <property type="match status" value="20"/>
</dbReference>
<comment type="subcellular location">
    <subcellularLocation>
        <location evidence="2">Cell projection</location>
    </subcellularLocation>
    <subcellularLocation>
        <location evidence="1">Secreted</location>
        <location evidence="1">Extracellular space</location>
        <location evidence="1">Extracellular matrix</location>
        <location evidence="1">Basement membrane</location>
    </subcellularLocation>
</comment>
<feature type="domain" description="Fibronectin type-III" evidence="19">
    <location>
        <begin position="3247"/>
        <end position="3335"/>
    </location>
</feature>
<comment type="caution">
    <text evidence="13">Lacks conserved residue(s) required for the propagation of feature annotation.</text>
</comment>
<keyword evidence="9" id="KW-0325">Glycoprotein</keyword>
<feature type="domain" description="Fibronectin type-III" evidence="19">
    <location>
        <begin position="2967"/>
        <end position="3053"/>
    </location>
</feature>
<feature type="domain" description="Fibronectin type-III" evidence="19">
    <location>
        <begin position="2561"/>
        <end position="2651"/>
    </location>
</feature>
<dbReference type="InterPro" id="IPR050713">
    <property type="entry name" value="RTP_Phos/Ushers"/>
</dbReference>
<evidence type="ECO:0000313" key="21">
    <source>
        <dbReference type="EnsemblMetazoa" id="Aqu2.1.32274_001"/>
    </source>
</evidence>
<feature type="disulfide bond" evidence="12">
    <location>
        <begin position="1793"/>
        <end position="1820"/>
    </location>
</feature>
<feature type="disulfide bond" evidence="13">
    <location>
        <begin position="770"/>
        <end position="782"/>
    </location>
</feature>
<dbReference type="SMART" id="SM00060">
    <property type="entry name" value="FN3"/>
    <property type="match status" value="33"/>
</dbReference>
<feature type="domain" description="Laminin EGF-like" evidence="18">
    <location>
        <begin position="965"/>
        <end position="1015"/>
    </location>
</feature>
<keyword evidence="3" id="KW-0964">Secreted</keyword>
<dbReference type="InterPro" id="IPR036116">
    <property type="entry name" value="FN3_sf"/>
</dbReference>
<dbReference type="Pfam" id="PF13385">
    <property type="entry name" value="Laminin_G_3"/>
    <property type="match status" value="1"/>
</dbReference>
<feature type="disulfide bond" evidence="13">
    <location>
        <begin position="614"/>
        <end position="626"/>
    </location>
</feature>
<name>A0A1X7UXM0_AMPQE</name>
<dbReference type="InterPro" id="IPR013320">
    <property type="entry name" value="ConA-like_dom_sf"/>
</dbReference>
<feature type="compositionally biased region" description="Pro residues" evidence="14">
    <location>
        <begin position="4864"/>
        <end position="4873"/>
    </location>
</feature>
<evidence type="ECO:0000256" key="14">
    <source>
        <dbReference type="SAM" id="MobiDB-lite"/>
    </source>
</evidence>
<reference evidence="21" key="2">
    <citation type="submission" date="2017-05" db="UniProtKB">
        <authorList>
            <consortium name="EnsemblMetazoa"/>
        </authorList>
    </citation>
    <scope>IDENTIFICATION</scope>
</reference>
<feature type="compositionally biased region" description="Polar residues" evidence="14">
    <location>
        <begin position="4758"/>
        <end position="4789"/>
    </location>
</feature>
<feature type="domain" description="Fibronectin type-III" evidence="19">
    <location>
        <begin position="4363"/>
        <end position="4456"/>
    </location>
</feature>
<dbReference type="GO" id="GO:0005604">
    <property type="term" value="C:basement membrane"/>
    <property type="evidence" value="ECO:0007669"/>
    <property type="project" value="UniProtKB-SubCell"/>
</dbReference>
<feature type="domain" description="Laminin EGF-like" evidence="18">
    <location>
        <begin position="721"/>
        <end position="769"/>
    </location>
</feature>
<dbReference type="Proteomes" id="UP000007879">
    <property type="component" value="Unassembled WGS sequence"/>
</dbReference>
<dbReference type="GO" id="GO:0042995">
    <property type="term" value="C:cell projection"/>
    <property type="evidence" value="ECO:0007669"/>
    <property type="project" value="UniProtKB-SubCell"/>
</dbReference>
<dbReference type="Gene3D" id="2.10.25.10">
    <property type="entry name" value="Laminin"/>
    <property type="match status" value="9"/>
</dbReference>
<dbReference type="KEGG" id="aqu:105312708"/>
<feature type="disulfide bond" evidence="13">
    <location>
        <begin position="903"/>
        <end position="917"/>
    </location>
</feature>
<dbReference type="eggNOG" id="KOG3514">
    <property type="taxonomic scope" value="Eukaryota"/>
</dbReference>
<dbReference type="Gene3D" id="2.60.40.10">
    <property type="entry name" value="Immunoglobulins"/>
    <property type="match status" value="32"/>
</dbReference>
<feature type="compositionally biased region" description="Low complexity" evidence="14">
    <location>
        <begin position="4662"/>
        <end position="4679"/>
    </location>
</feature>
<feature type="domain" description="Laminin EGF-like" evidence="18">
    <location>
        <begin position="816"/>
        <end position="869"/>
    </location>
</feature>
<feature type="domain" description="Fibronectin type-III" evidence="19">
    <location>
        <begin position="3424"/>
        <end position="3512"/>
    </location>
</feature>
<evidence type="ECO:0000313" key="22">
    <source>
        <dbReference type="Proteomes" id="UP000007879"/>
    </source>
</evidence>
<dbReference type="FunFam" id="2.10.25.10:FF:000069">
    <property type="entry name" value="Laminin subunit alpha 1"/>
    <property type="match status" value="1"/>
</dbReference>
<evidence type="ECO:0000256" key="3">
    <source>
        <dbReference type="ARBA" id="ARBA00022525"/>
    </source>
</evidence>
<dbReference type="EnsemblMetazoa" id="XM_011405568.2">
    <property type="protein sequence ID" value="XP_011403870.2"/>
    <property type="gene ID" value="LOC105312708"/>
</dbReference>
<dbReference type="OMA" id="LYMDGML"/>
<feature type="domain" description="Fibronectin type-III" evidence="19">
    <location>
        <begin position="2368"/>
        <end position="2461"/>
    </location>
</feature>
<dbReference type="CDD" id="cd00055">
    <property type="entry name" value="EGF_Lam"/>
    <property type="match status" value="10"/>
</dbReference>
<feature type="domain" description="Fibronectin type-III" evidence="19">
    <location>
        <begin position="1106"/>
        <end position="1200"/>
    </location>
</feature>
<feature type="domain" description="Fibronectin type-III" evidence="19">
    <location>
        <begin position="1202"/>
        <end position="1300"/>
    </location>
</feature>
<dbReference type="SMART" id="SM00282">
    <property type="entry name" value="LamG"/>
    <property type="match status" value="3"/>
</dbReference>
<feature type="domain" description="Fibronectin type-III" evidence="19">
    <location>
        <begin position="4172"/>
        <end position="4262"/>
    </location>
</feature>
<feature type="disulfide bond" evidence="13">
    <location>
        <begin position="965"/>
        <end position="977"/>
    </location>
</feature>
<evidence type="ECO:0000256" key="12">
    <source>
        <dbReference type="PROSITE-ProRule" id="PRU00122"/>
    </source>
</evidence>
<feature type="domain" description="Fibronectin type-III" evidence="19">
    <location>
        <begin position="2176"/>
        <end position="2263"/>
    </location>
</feature>
<protein>
    <recommendedName>
        <fullName evidence="23">Usherin</fullName>
    </recommendedName>
</protein>
<evidence type="ECO:0000259" key="17">
    <source>
        <dbReference type="PROSITE" id="PS50025"/>
    </source>
</evidence>
<keyword evidence="7" id="KW-0084">Basement membrane</keyword>
<feature type="domain" description="Fibronectin type-III" evidence="19">
    <location>
        <begin position="2652"/>
        <end position="2751"/>
    </location>
</feature>
<dbReference type="SMART" id="SM00136">
    <property type="entry name" value="LamNT"/>
    <property type="match status" value="1"/>
</dbReference>
<feature type="domain" description="Fibronectin type-III" evidence="19">
    <location>
        <begin position="1888"/>
        <end position="1994"/>
    </location>
</feature>
<evidence type="ECO:0000256" key="1">
    <source>
        <dbReference type="ARBA" id="ARBA00004302"/>
    </source>
</evidence>
<feature type="disulfide bond" evidence="13">
    <location>
        <begin position="790"/>
        <end position="799"/>
    </location>
</feature>
<evidence type="ECO:0000256" key="10">
    <source>
        <dbReference type="ARBA" id="ARBA00023273"/>
    </source>
</evidence>
<keyword evidence="8 13" id="KW-1015">Disulfide bond</keyword>
<dbReference type="InterPro" id="IPR008211">
    <property type="entry name" value="Laminin_N"/>
</dbReference>
<dbReference type="InterPro" id="IPR002049">
    <property type="entry name" value="LE_dom"/>
</dbReference>
<dbReference type="PROSITE" id="PS01248">
    <property type="entry name" value="EGF_LAM_1"/>
    <property type="match status" value="4"/>
</dbReference>
<keyword evidence="15" id="KW-0472">Membrane</keyword>